<dbReference type="PANTHER" id="PTHR43861">
    <property type="entry name" value="TRANS-ACONITATE 2-METHYLTRANSFERASE-RELATED"/>
    <property type="match status" value="1"/>
</dbReference>
<protein>
    <submittedName>
        <fullName evidence="3">Methyltransferase domain-containing protein</fullName>
    </submittedName>
</protein>
<keyword evidence="1 3" id="KW-0808">Transferase</keyword>
<dbReference type="SUPFAM" id="SSF53335">
    <property type="entry name" value="S-adenosyl-L-methionine-dependent methyltransferases"/>
    <property type="match status" value="1"/>
</dbReference>
<dbReference type="Gene3D" id="3.40.50.150">
    <property type="entry name" value="Vaccinia Virus protein VP39"/>
    <property type="match status" value="1"/>
</dbReference>
<evidence type="ECO:0000256" key="1">
    <source>
        <dbReference type="ARBA" id="ARBA00022679"/>
    </source>
</evidence>
<dbReference type="AlphaFoldDB" id="A0A4Y9EKJ8"/>
<dbReference type="CDD" id="cd02440">
    <property type="entry name" value="AdoMet_MTases"/>
    <property type="match status" value="1"/>
</dbReference>
<feature type="domain" description="Methyltransferase" evidence="2">
    <location>
        <begin position="58"/>
        <end position="154"/>
    </location>
</feature>
<keyword evidence="4" id="KW-1185">Reference proteome</keyword>
<evidence type="ECO:0000313" key="3">
    <source>
        <dbReference type="EMBL" id="TFU01097.1"/>
    </source>
</evidence>
<dbReference type="GO" id="GO:0032259">
    <property type="term" value="P:methylation"/>
    <property type="evidence" value="ECO:0007669"/>
    <property type="project" value="UniProtKB-KW"/>
</dbReference>
<organism evidence="3 4">
    <name type="scientific">Glacieibacterium arshaanense</name>
    <dbReference type="NCBI Taxonomy" id="2511025"/>
    <lineage>
        <taxon>Bacteria</taxon>
        <taxon>Pseudomonadati</taxon>
        <taxon>Pseudomonadota</taxon>
        <taxon>Alphaproteobacteria</taxon>
        <taxon>Sphingomonadales</taxon>
        <taxon>Sphingosinicellaceae</taxon>
        <taxon>Glacieibacterium</taxon>
    </lineage>
</organism>
<dbReference type="OrthoDB" id="213472at2"/>
<dbReference type="PANTHER" id="PTHR43861:SF2">
    <property type="entry name" value="CARBOXY-S-ADENOSYL-L-METHIONINE SYNTHASE"/>
    <property type="match status" value="1"/>
</dbReference>
<keyword evidence="3" id="KW-0489">Methyltransferase</keyword>
<evidence type="ECO:0000259" key="2">
    <source>
        <dbReference type="Pfam" id="PF13649"/>
    </source>
</evidence>
<dbReference type="Pfam" id="PF13649">
    <property type="entry name" value="Methyltransf_25"/>
    <property type="match status" value="1"/>
</dbReference>
<name>A0A4Y9EKJ8_9SPHN</name>
<dbReference type="EMBL" id="SIHO01000003">
    <property type="protein sequence ID" value="TFU01097.1"/>
    <property type="molecule type" value="Genomic_DNA"/>
</dbReference>
<sequence length="238" mass="26738">MATKVGQNIEAGNAAWSFGGSVADTFVDHIRHSVPLYEEGHDLTCQLSDWFLSPTSTVYEIGTSTGELLKKLALHNAHRVGAKFIGMDVEAPMVAKARAHCADVPSITILEEDGRNFAFEKADLIISYYTMQFIPPRDRQQLFDRIYEALNWGGAFIMFEKVRAPDARFQDIAVGLYNEFKLRQGFDEKEIVGKTRSLKGILEPFSTEGNFGLMRRAGFEDITTVCKYICFEGYLAIK</sequence>
<comment type="caution">
    <text evidence="3">The sequence shown here is derived from an EMBL/GenBank/DDBJ whole genome shotgun (WGS) entry which is preliminary data.</text>
</comment>
<proteinExistence type="predicted"/>
<accession>A0A4Y9EKJ8</accession>
<dbReference type="Proteomes" id="UP000297737">
    <property type="component" value="Unassembled WGS sequence"/>
</dbReference>
<gene>
    <name evidence="3" type="ORF">EUV02_12340</name>
</gene>
<dbReference type="GO" id="GO:0008168">
    <property type="term" value="F:methyltransferase activity"/>
    <property type="evidence" value="ECO:0007669"/>
    <property type="project" value="UniProtKB-KW"/>
</dbReference>
<dbReference type="RefSeq" id="WP_135246601.1">
    <property type="nucleotide sequence ID" value="NZ_SIHO01000003.1"/>
</dbReference>
<reference evidence="3 4" key="1">
    <citation type="submission" date="2019-02" db="EMBL/GenBank/DDBJ databases">
        <title>Polymorphobacter sp. isolated from the lake at the Tibet of China.</title>
        <authorList>
            <person name="Li A."/>
        </authorList>
    </citation>
    <scope>NUCLEOTIDE SEQUENCE [LARGE SCALE GENOMIC DNA]</scope>
    <source>
        <strain evidence="3 4">DJ1R-1</strain>
    </source>
</reference>
<evidence type="ECO:0000313" key="4">
    <source>
        <dbReference type="Proteomes" id="UP000297737"/>
    </source>
</evidence>
<dbReference type="InterPro" id="IPR041698">
    <property type="entry name" value="Methyltransf_25"/>
</dbReference>
<dbReference type="InterPro" id="IPR029063">
    <property type="entry name" value="SAM-dependent_MTases_sf"/>
</dbReference>